<feature type="compositionally biased region" description="Polar residues" evidence="1">
    <location>
        <begin position="245"/>
        <end position="254"/>
    </location>
</feature>
<accession>A0A851D671</accession>
<dbReference type="Proteomes" id="UP000660247">
    <property type="component" value="Unassembled WGS sequence"/>
</dbReference>
<evidence type="ECO:0000313" key="3">
    <source>
        <dbReference type="EMBL" id="NWI63426.1"/>
    </source>
</evidence>
<reference evidence="3" key="1">
    <citation type="submission" date="2019-10" db="EMBL/GenBank/DDBJ databases">
        <title>Bird 10,000 Genomes (B10K) Project - Family phase.</title>
        <authorList>
            <person name="Zhang G."/>
        </authorList>
    </citation>
    <scope>NUCLEOTIDE SEQUENCE</scope>
    <source>
        <strain evidence="3">B10K-DU-002-69</strain>
        <tissue evidence="3">Muscle</tissue>
    </source>
</reference>
<dbReference type="EMBL" id="WEIS01015700">
    <property type="protein sequence ID" value="NWI63426.1"/>
    <property type="molecule type" value="Genomic_DNA"/>
</dbReference>
<dbReference type="GO" id="GO:0003684">
    <property type="term" value="F:damaged DNA binding"/>
    <property type="evidence" value="ECO:0007669"/>
    <property type="project" value="InterPro"/>
</dbReference>
<dbReference type="Gene3D" id="2.60.120.260">
    <property type="entry name" value="Galactose-binding domain-like"/>
    <property type="match status" value="1"/>
</dbReference>
<dbReference type="SUPFAM" id="SSF49785">
    <property type="entry name" value="Galactose-binding domain-like"/>
    <property type="match status" value="1"/>
</dbReference>
<dbReference type="PANTHER" id="PTHR11370:SF4">
    <property type="entry name" value="DNA-REPAIR PROTEIN XRCC1 N-TERMINAL DOMAIN-CONTAINING PROTEIN"/>
    <property type="match status" value="1"/>
</dbReference>
<feature type="compositionally biased region" description="Basic and acidic residues" evidence="1">
    <location>
        <begin position="286"/>
        <end position="296"/>
    </location>
</feature>
<dbReference type="Pfam" id="PF01834">
    <property type="entry name" value="XRCC1_N"/>
    <property type="match status" value="1"/>
</dbReference>
<proteinExistence type="predicted"/>
<dbReference type="InterPro" id="IPR008979">
    <property type="entry name" value="Galactose-bd-like_sf"/>
</dbReference>
<evidence type="ECO:0000259" key="2">
    <source>
        <dbReference type="Pfam" id="PF01834"/>
    </source>
</evidence>
<keyword evidence="4" id="KW-1185">Reference proteome</keyword>
<dbReference type="AlphaFoldDB" id="A0A851D671"/>
<feature type="compositionally biased region" description="Basic residues" evidence="1">
    <location>
        <begin position="274"/>
        <end position="285"/>
    </location>
</feature>
<feature type="region of interest" description="Disordered" evidence="1">
    <location>
        <begin position="209"/>
        <end position="303"/>
    </location>
</feature>
<dbReference type="GO" id="GO:0000012">
    <property type="term" value="P:single strand break repair"/>
    <property type="evidence" value="ECO:0007669"/>
    <property type="project" value="InterPro"/>
</dbReference>
<evidence type="ECO:0000256" key="1">
    <source>
        <dbReference type="SAM" id="MobiDB-lite"/>
    </source>
</evidence>
<feature type="non-terminal residue" evidence="3">
    <location>
        <position position="1"/>
    </location>
</feature>
<comment type="caution">
    <text evidence="3">The sequence shown here is derived from an EMBL/GenBank/DDBJ whole genome shotgun (WGS) entry which is preliminary data.</text>
</comment>
<sequence length="370" mass="40340">MAPVKISYIVSFSSQDPKYPVENLLHEDNLRPWLGCPQDRSRQLTVELQLERASLIGYVDIGNCGSAFLQMEVGRSSWPPGQPYLTLVPCVALMTPADSKLEQNRCSVRMFKEADFPALAVGQKWDRLRLTCSQPFSRHSQFGLSFLRVRTPLDTPQLPQTSHQGPVSASYTSSSSEEEQLKSRLRQLEPGAWSPSCLSRPAQMVLSAARRRALRPRSSMGTPGEQDYSLSHCFPGSTHDVPTAPSRSCRQPDSGQRAPSAVGRSLAAASRTSRSGRRARARSHRERQARSRDSRGDGGQGETGVCPICSGRFSWDLLPAHASSCGEEGPTSAAWVSCPICGLPFSADEVERHASTCGEPVGTLGTPTSR</sequence>
<dbReference type="PANTHER" id="PTHR11370">
    <property type="entry name" value="DNA-REPAIR PROTEIN XRCC1"/>
    <property type="match status" value="1"/>
</dbReference>
<dbReference type="InterPro" id="IPR002706">
    <property type="entry name" value="Xrcc1_N"/>
</dbReference>
<dbReference type="FunFam" id="2.60.120.260:FF:000025">
    <property type="entry name" value="DNA repair protein XRCC1 isoform X1"/>
    <property type="match status" value="1"/>
</dbReference>
<feature type="non-terminal residue" evidence="3">
    <location>
        <position position="370"/>
    </location>
</feature>
<dbReference type="GO" id="GO:0005634">
    <property type="term" value="C:nucleus"/>
    <property type="evidence" value="ECO:0007669"/>
    <property type="project" value="InterPro"/>
</dbReference>
<dbReference type="OrthoDB" id="25840at2759"/>
<feature type="compositionally biased region" description="Low complexity" evidence="1">
    <location>
        <begin position="264"/>
        <end position="273"/>
    </location>
</feature>
<feature type="compositionally biased region" description="Polar residues" evidence="1">
    <location>
        <begin position="157"/>
        <end position="167"/>
    </location>
</feature>
<dbReference type="GO" id="GO:0006284">
    <property type="term" value="P:base-excision repair"/>
    <property type="evidence" value="ECO:0007669"/>
    <property type="project" value="TreeGrafter"/>
</dbReference>
<evidence type="ECO:0000313" key="4">
    <source>
        <dbReference type="Proteomes" id="UP000660247"/>
    </source>
</evidence>
<organism evidence="3 4">
    <name type="scientific">Todus mexicanus</name>
    <name type="common">Puerto Rican tody</name>
    <dbReference type="NCBI Taxonomy" id="135184"/>
    <lineage>
        <taxon>Eukaryota</taxon>
        <taxon>Metazoa</taxon>
        <taxon>Chordata</taxon>
        <taxon>Craniata</taxon>
        <taxon>Vertebrata</taxon>
        <taxon>Euteleostomi</taxon>
        <taxon>Archelosauria</taxon>
        <taxon>Archosauria</taxon>
        <taxon>Dinosauria</taxon>
        <taxon>Saurischia</taxon>
        <taxon>Theropoda</taxon>
        <taxon>Coelurosauria</taxon>
        <taxon>Aves</taxon>
        <taxon>Neognathae</taxon>
        <taxon>Neoaves</taxon>
        <taxon>Telluraves</taxon>
        <taxon>Coraciimorphae</taxon>
        <taxon>Coraciiformes</taxon>
        <taxon>Todidae</taxon>
        <taxon>Todus</taxon>
    </lineage>
</organism>
<feature type="region of interest" description="Disordered" evidence="1">
    <location>
        <begin position="154"/>
        <end position="185"/>
    </location>
</feature>
<gene>
    <name evidence="3" type="primary">Trpc2</name>
    <name evidence="3" type="ORF">TODMEX_R07832</name>
</gene>
<name>A0A851D671_TODME</name>
<protein>
    <submittedName>
        <fullName evidence="3">TRPC2 protein</fullName>
    </submittedName>
</protein>
<feature type="domain" description="DNA-repair protein Xrcc1 N-terminal" evidence="2">
    <location>
        <begin position="1"/>
        <end position="149"/>
    </location>
</feature>